<sequence>MERLQPSTAATTGGVSLGRIYVAGHRGMVGSALVRLLRAKGHDDLVTRRSAELDLTDQAAVAAFFAAERIDTVFLAAARVGGIHANNTYPAEFIYRNLMIQGNVIHQAWRAGVKRLLFLGSSCIYPRLCRQPMREEYLLEGPLEATNEPYAVAKIAGIKMCEAYNRQYDTDYRSVMPTNLYGPGDNYDLEQSHVIPAIIRKYHLARLAAERRWSDIDADEQLFGSIPEALKRLLHHAPEAGREAAQEPLVQLWGSGQARREFLHVDDMASACYHVMGLERSVWRRALAAPGTADRPPSFINIGVGKDCTIGEVAEMIRSIVGFSGETRYDAGKPDGTPQKLLDVSRLAALGWRPSFPLAAGLQDAYDWYLARTRERRDS</sequence>
<dbReference type="InterPro" id="IPR036291">
    <property type="entry name" value="NAD(P)-bd_dom_sf"/>
</dbReference>
<comment type="pathway">
    <text evidence="5">Nucleotide-sugar biosynthesis; GDP-L-fucose biosynthesis via de novo pathway; GDP-L-fucose from GDP-alpha-D-mannose: step 2/2.</text>
</comment>
<evidence type="ECO:0000256" key="5">
    <source>
        <dbReference type="HAMAP-Rule" id="MF_00956"/>
    </source>
</evidence>
<evidence type="ECO:0000313" key="8">
    <source>
        <dbReference type="Proteomes" id="UP000830055"/>
    </source>
</evidence>
<feature type="binding site" evidence="5">
    <location>
        <position position="154"/>
    </location>
    <ligand>
        <name>NADP(+)</name>
        <dbReference type="ChEBI" id="CHEBI:58349"/>
    </ligand>
</feature>
<evidence type="ECO:0000256" key="1">
    <source>
        <dbReference type="ARBA" id="ARBA00005959"/>
    </source>
</evidence>
<feature type="binding site" evidence="5">
    <location>
        <position position="201"/>
    </location>
    <ligand>
        <name>substrate</name>
    </ligand>
</feature>
<protein>
    <recommendedName>
        <fullName evidence="5">GDP-L-fucose synthase</fullName>
        <ecNumber evidence="5">1.1.1.271</ecNumber>
    </recommendedName>
    <alternativeName>
        <fullName evidence="5">GDP-4-keto-6-deoxy-D-mannose-3,5-epimerase-4-reductase</fullName>
    </alternativeName>
</protein>
<dbReference type="PANTHER" id="PTHR43238">
    <property type="entry name" value="GDP-L-FUCOSE SYNTHASE"/>
    <property type="match status" value="1"/>
</dbReference>
<dbReference type="SUPFAM" id="SSF51735">
    <property type="entry name" value="NAD(P)-binding Rossmann-fold domains"/>
    <property type="match status" value="1"/>
</dbReference>
<feature type="active site" description="Proton donor/acceptor" evidence="5">
    <location>
        <position position="150"/>
    </location>
</feature>
<feature type="binding site" evidence="5">
    <location>
        <begin position="119"/>
        <end position="122"/>
    </location>
    <ligand>
        <name>NADP(+)</name>
        <dbReference type="ChEBI" id="CHEBI:58349"/>
    </ligand>
</feature>
<evidence type="ECO:0000256" key="3">
    <source>
        <dbReference type="ARBA" id="ARBA00023002"/>
    </source>
</evidence>
<dbReference type="EC" id="1.1.1.271" evidence="5"/>
<accession>A0ABM7W755</accession>
<dbReference type="HAMAP" id="MF_00956">
    <property type="entry name" value="GDP_fucose_synth"/>
    <property type="match status" value="1"/>
</dbReference>
<dbReference type="Proteomes" id="UP000830055">
    <property type="component" value="Chromosome"/>
</dbReference>
<feature type="binding site" evidence="5">
    <location>
        <begin position="24"/>
        <end position="30"/>
    </location>
    <ligand>
        <name>NADP(+)</name>
        <dbReference type="ChEBI" id="CHEBI:58349"/>
    </ligand>
</feature>
<dbReference type="InterPro" id="IPR001509">
    <property type="entry name" value="Epimerase_deHydtase"/>
</dbReference>
<feature type="site" description="Important for catalytic activity" evidence="5">
    <location>
        <position position="121"/>
    </location>
</feature>
<proteinExistence type="inferred from homology"/>
<feature type="binding site" evidence="5">
    <location>
        <position position="335"/>
    </location>
    <ligand>
        <name>substrate</name>
    </ligand>
</feature>
<organism evidence="7 8">
    <name type="scientific">Desulfofustis limnaeus</name>
    <dbReference type="NCBI Taxonomy" id="2740163"/>
    <lineage>
        <taxon>Bacteria</taxon>
        <taxon>Pseudomonadati</taxon>
        <taxon>Thermodesulfobacteriota</taxon>
        <taxon>Desulfobulbia</taxon>
        <taxon>Desulfobulbales</taxon>
        <taxon>Desulfocapsaceae</taxon>
        <taxon>Desulfofustis</taxon>
    </lineage>
</organism>
<dbReference type="Pfam" id="PF01370">
    <property type="entry name" value="Epimerase"/>
    <property type="match status" value="2"/>
</dbReference>
<keyword evidence="4 5" id="KW-0413">Isomerase</keyword>
<comment type="similarity">
    <text evidence="1 5">Belongs to the NAD(P)-dependent epimerase/dehydratase family. Fucose synthase subfamily.</text>
</comment>
<evidence type="ECO:0000256" key="4">
    <source>
        <dbReference type="ARBA" id="ARBA00023235"/>
    </source>
</evidence>
<feature type="binding site" evidence="5">
    <location>
        <position position="260"/>
    </location>
    <ligand>
        <name>substrate</name>
    </ligand>
</feature>
<feature type="domain" description="NAD-dependent epimerase/dehydratase" evidence="6">
    <location>
        <begin position="236"/>
        <end position="277"/>
    </location>
</feature>
<gene>
    <name evidence="5 7" type="primary">fcl</name>
    <name evidence="7" type="ORF">DPPLL_11150</name>
</gene>
<dbReference type="Gene3D" id="3.40.50.720">
    <property type="entry name" value="NAD(P)-binding Rossmann-like Domain"/>
    <property type="match status" value="2"/>
</dbReference>
<keyword evidence="8" id="KW-1185">Reference proteome</keyword>
<feature type="domain" description="NAD-dependent epimerase/dehydratase" evidence="6">
    <location>
        <begin position="20"/>
        <end position="216"/>
    </location>
</feature>
<dbReference type="PANTHER" id="PTHR43238:SF1">
    <property type="entry name" value="GDP-L-FUCOSE SYNTHASE"/>
    <property type="match status" value="1"/>
</dbReference>
<reference evidence="7 8" key="1">
    <citation type="submission" date="2022-01" db="EMBL/GenBank/DDBJ databases">
        <title>Desulfofustis limnae sp. nov., a novel mesophilic sulfate-reducing bacterium isolated from marsh soil.</title>
        <authorList>
            <person name="Watanabe M."/>
            <person name="Takahashi A."/>
            <person name="Kojima H."/>
            <person name="Fukui M."/>
        </authorList>
    </citation>
    <scope>NUCLEOTIDE SEQUENCE [LARGE SCALE GENOMIC DNA]</scope>
    <source>
        <strain evidence="7 8">PPLL</strain>
    </source>
</reference>
<evidence type="ECO:0000259" key="6">
    <source>
        <dbReference type="Pfam" id="PF01370"/>
    </source>
</evidence>
<feature type="binding site" evidence="5">
    <location>
        <begin position="177"/>
        <end position="180"/>
    </location>
    <ligand>
        <name>NADP(+)</name>
        <dbReference type="ChEBI" id="CHEBI:58349"/>
    </ligand>
</feature>
<keyword evidence="3 5" id="KW-0560">Oxidoreductase</keyword>
<dbReference type="RefSeq" id="WP_284153822.1">
    <property type="nucleotide sequence ID" value="NZ_AP025516.1"/>
</dbReference>
<dbReference type="InterPro" id="IPR028614">
    <property type="entry name" value="GDP_fucose/colitose_synth"/>
</dbReference>
<comment type="catalytic activity">
    <reaction evidence="5">
        <text>GDP-beta-L-fucose + NADP(+) = GDP-4-dehydro-alpha-D-rhamnose + NADPH + H(+)</text>
        <dbReference type="Rhea" id="RHEA:18885"/>
        <dbReference type="ChEBI" id="CHEBI:15378"/>
        <dbReference type="ChEBI" id="CHEBI:57273"/>
        <dbReference type="ChEBI" id="CHEBI:57783"/>
        <dbReference type="ChEBI" id="CHEBI:57964"/>
        <dbReference type="ChEBI" id="CHEBI:58349"/>
        <dbReference type="EC" id="1.1.1.271"/>
    </reaction>
</comment>
<feature type="site" description="Important for catalytic activity" evidence="5">
    <location>
        <position position="123"/>
    </location>
</feature>
<evidence type="ECO:0000313" key="7">
    <source>
        <dbReference type="EMBL" id="BDD86750.1"/>
    </source>
</evidence>
<keyword evidence="5" id="KW-0511">Multifunctional enzyme</keyword>
<name>A0ABM7W755_9BACT</name>
<feature type="binding site" evidence="5">
    <location>
        <position position="253"/>
    </location>
    <ligand>
        <name>substrate</name>
    </ligand>
</feature>
<dbReference type="EMBL" id="AP025516">
    <property type="protein sequence ID" value="BDD86750.1"/>
    <property type="molecule type" value="Genomic_DNA"/>
</dbReference>
<keyword evidence="2 5" id="KW-0521">NADP</keyword>
<feature type="binding site" evidence="5">
    <location>
        <position position="193"/>
    </location>
    <ligand>
        <name>NADP(+)</name>
        <dbReference type="ChEBI" id="CHEBI:58349"/>
    </ligand>
</feature>
<evidence type="ECO:0000256" key="2">
    <source>
        <dbReference type="ARBA" id="ARBA00022857"/>
    </source>
</evidence>
<dbReference type="CDD" id="cd05239">
    <property type="entry name" value="GDP_FS_SDR_e"/>
    <property type="match status" value="1"/>
</dbReference>
<comment type="function">
    <text evidence="5">Catalyzes the two-step NADP-dependent conversion of GDP-4-dehydro-6-deoxy-D-mannose to GDP-fucose, involving an epimerase and a reductase reaction.</text>
</comment>